<protein>
    <submittedName>
        <fullName evidence="1">Uncharacterized protein</fullName>
    </submittedName>
</protein>
<evidence type="ECO:0000313" key="1">
    <source>
        <dbReference type="EMBL" id="SDR90598.1"/>
    </source>
</evidence>
<accession>A0A1H1MVD4</accession>
<keyword evidence="2" id="KW-1185">Reference proteome</keyword>
<dbReference type="AlphaFoldDB" id="A0A1H1MVD4"/>
<reference evidence="1 2" key="1">
    <citation type="submission" date="2016-10" db="EMBL/GenBank/DDBJ databases">
        <authorList>
            <person name="de Groot N.N."/>
        </authorList>
    </citation>
    <scope>NUCLEOTIDE SEQUENCE [LARGE SCALE GENOMIC DNA]</scope>
    <source>
        <strain evidence="1 2">MP1X4</strain>
    </source>
</reference>
<name>A0A1H1MVD4_MUCMA</name>
<organism evidence="1 2">
    <name type="scientific">Mucilaginibacter mallensis</name>
    <dbReference type="NCBI Taxonomy" id="652787"/>
    <lineage>
        <taxon>Bacteria</taxon>
        <taxon>Pseudomonadati</taxon>
        <taxon>Bacteroidota</taxon>
        <taxon>Sphingobacteriia</taxon>
        <taxon>Sphingobacteriales</taxon>
        <taxon>Sphingobacteriaceae</taxon>
        <taxon>Mucilaginibacter</taxon>
    </lineage>
</organism>
<evidence type="ECO:0000313" key="2">
    <source>
        <dbReference type="Proteomes" id="UP000199679"/>
    </source>
</evidence>
<proteinExistence type="predicted"/>
<dbReference type="STRING" id="652787.SAMN05216490_0171"/>
<gene>
    <name evidence="1" type="ORF">SAMN05216490_0171</name>
</gene>
<dbReference type="Proteomes" id="UP000199679">
    <property type="component" value="Chromosome I"/>
</dbReference>
<dbReference type="EMBL" id="LT629740">
    <property type="protein sequence ID" value="SDR90598.1"/>
    <property type="molecule type" value="Genomic_DNA"/>
</dbReference>
<sequence>MKGFILLVNNDLTLLKTKINTFYEGFLTGFDYVLYQD</sequence>